<proteinExistence type="inferred from homology"/>
<evidence type="ECO:0000256" key="3">
    <source>
        <dbReference type="ARBA" id="ARBA00023125"/>
    </source>
</evidence>
<dbReference type="GO" id="GO:0005829">
    <property type="term" value="C:cytosol"/>
    <property type="evidence" value="ECO:0007669"/>
    <property type="project" value="TreeGrafter"/>
</dbReference>
<evidence type="ECO:0000256" key="4">
    <source>
        <dbReference type="ARBA" id="ARBA00023163"/>
    </source>
</evidence>
<dbReference type="InterPro" id="IPR036388">
    <property type="entry name" value="WH-like_DNA-bd_sf"/>
</dbReference>
<keyword evidence="4" id="KW-0804">Transcription</keyword>
<keyword evidence="2" id="KW-0805">Transcription regulation</keyword>
<dbReference type="PANTHER" id="PTHR30419">
    <property type="entry name" value="HTH-TYPE TRANSCRIPTIONAL REGULATOR YBHD"/>
    <property type="match status" value="1"/>
</dbReference>
<keyword evidence="7" id="KW-1185">Reference proteome</keyword>
<dbReference type="SUPFAM" id="SSF53850">
    <property type="entry name" value="Periplasmic binding protein-like II"/>
    <property type="match status" value="1"/>
</dbReference>
<keyword evidence="3" id="KW-0238">DNA-binding</keyword>
<dbReference type="AlphaFoldDB" id="A0A544TKG5"/>
<accession>A0A544TKG5</accession>
<evidence type="ECO:0000256" key="1">
    <source>
        <dbReference type="ARBA" id="ARBA00009437"/>
    </source>
</evidence>
<dbReference type="GO" id="GO:0003700">
    <property type="term" value="F:DNA-binding transcription factor activity"/>
    <property type="evidence" value="ECO:0007669"/>
    <property type="project" value="InterPro"/>
</dbReference>
<dbReference type="PANTHER" id="PTHR30419:SF28">
    <property type="entry name" value="HTH-TYPE TRANSCRIPTIONAL REGULATOR BSDA"/>
    <property type="match status" value="1"/>
</dbReference>
<dbReference type="Gene3D" id="3.40.190.290">
    <property type="match status" value="1"/>
</dbReference>
<dbReference type="PRINTS" id="PR00039">
    <property type="entry name" value="HTHLYSR"/>
</dbReference>
<evidence type="ECO:0000313" key="7">
    <source>
        <dbReference type="Proteomes" id="UP000318937"/>
    </source>
</evidence>
<dbReference type="PROSITE" id="PS50931">
    <property type="entry name" value="HTH_LYSR"/>
    <property type="match status" value="1"/>
</dbReference>
<reference evidence="6 7" key="1">
    <citation type="submission" date="2019-05" db="EMBL/GenBank/DDBJ databases">
        <title>Psychrobacillus vulpis sp. nov., a new species isolated from feces of a red fox that inhabits in The Tablas de Daimiel Natural Park, Albacete, Spain.</title>
        <authorList>
            <person name="Rodriguez M."/>
            <person name="Reina J.C."/>
            <person name="Bejar V."/>
            <person name="Llamas I."/>
        </authorList>
    </citation>
    <scope>NUCLEOTIDE SEQUENCE [LARGE SCALE GENOMIC DNA]</scope>
    <source>
        <strain evidence="6 7">NHI-2</strain>
    </source>
</reference>
<dbReference type="InterPro" id="IPR036390">
    <property type="entry name" value="WH_DNA-bd_sf"/>
</dbReference>
<protein>
    <submittedName>
        <fullName evidence="6">LysR family transcriptional regulator</fullName>
    </submittedName>
</protein>
<dbReference type="SUPFAM" id="SSF46785">
    <property type="entry name" value="Winged helix' DNA-binding domain"/>
    <property type="match status" value="1"/>
</dbReference>
<dbReference type="EMBL" id="VDGG01000005">
    <property type="protein sequence ID" value="TQR17923.1"/>
    <property type="molecule type" value="Genomic_DNA"/>
</dbReference>
<name>A0A544TKG5_9BACI</name>
<dbReference type="Pfam" id="PF00126">
    <property type="entry name" value="HTH_1"/>
    <property type="match status" value="1"/>
</dbReference>
<dbReference type="InterPro" id="IPR050950">
    <property type="entry name" value="HTH-type_LysR_regulators"/>
</dbReference>
<sequence length="288" mass="32660">MTIQRYEVFNKVVQLQSITKAGIELNLTQSAVSHAIKSLEDELGLHLLLRNRTGIKLTSEGEKIYEHTLTIIHAHHNLLQDAYALNGLDSGVIKIGTFASVTTHWLPTILKEFKKKHPEIIVEILEDDYESLENAVQLGELDCCFTTPTTKKNIEFLPLHKDKLFCIVSNDSPLQTQTAMRIEQLEEYPLIKPKRGWDSEVITFFSKFKIDPIIKFEISDDQSIIALVQANIGINIRPELVLKNAPDGITALEFEEEAYRIIGLGFTKQTSHATKSFISIVKEIYQTI</sequence>
<dbReference type="Gene3D" id="1.10.10.10">
    <property type="entry name" value="Winged helix-like DNA-binding domain superfamily/Winged helix DNA-binding domain"/>
    <property type="match status" value="1"/>
</dbReference>
<dbReference type="Pfam" id="PF03466">
    <property type="entry name" value="LysR_substrate"/>
    <property type="match status" value="1"/>
</dbReference>
<organism evidence="6 7">
    <name type="scientific">Psychrobacillus soli</name>
    <dbReference type="NCBI Taxonomy" id="1543965"/>
    <lineage>
        <taxon>Bacteria</taxon>
        <taxon>Bacillati</taxon>
        <taxon>Bacillota</taxon>
        <taxon>Bacilli</taxon>
        <taxon>Bacillales</taxon>
        <taxon>Bacillaceae</taxon>
        <taxon>Psychrobacillus</taxon>
    </lineage>
</organism>
<dbReference type="OrthoDB" id="63123at2"/>
<dbReference type="InterPro" id="IPR000847">
    <property type="entry name" value="LysR_HTH_N"/>
</dbReference>
<dbReference type="InterPro" id="IPR005119">
    <property type="entry name" value="LysR_subst-bd"/>
</dbReference>
<dbReference type="CDD" id="cd05466">
    <property type="entry name" value="PBP2_LTTR_substrate"/>
    <property type="match status" value="1"/>
</dbReference>
<evidence type="ECO:0000256" key="2">
    <source>
        <dbReference type="ARBA" id="ARBA00023015"/>
    </source>
</evidence>
<dbReference type="Proteomes" id="UP000318937">
    <property type="component" value="Unassembled WGS sequence"/>
</dbReference>
<evidence type="ECO:0000259" key="5">
    <source>
        <dbReference type="PROSITE" id="PS50931"/>
    </source>
</evidence>
<dbReference type="GO" id="GO:0003677">
    <property type="term" value="F:DNA binding"/>
    <property type="evidence" value="ECO:0007669"/>
    <property type="project" value="UniProtKB-KW"/>
</dbReference>
<dbReference type="RefSeq" id="WP_142605457.1">
    <property type="nucleotide sequence ID" value="NZ_VDGG01000005.1"/>
</dbReference>
<feature type="domain" description="HTH lysR-type" evidence="5">
    <location>
        <begin position="1"/>
        <end position="58"/>
    </location>
</feature>
<comment type="caution">
    <text evidence="6">The sequence shown here is derived from an EMBL/GenBank/DDBJ whole genome shotgun (WGS) entry which is preliminary data.</text>
</comment>
<gene>
    <name evidence="6" type="ORF">FG383_03460</name>
</gene>
<comment type="similarity">
    <text evidence="1">Belongs to the LysR transcriptional regulatory family.</text>
</comment>
<evidence type="ECO:0000313" key="6">
    <source>
        <dbReference type="EMBL" id="TQR17923.1"/>
    </source>
</evidence>